<sequence>MQQLAPPHLPAYTQHCIIGVGLTYLPTMVSYFTLPLHVGLEDNLVGIWLFCSDSVDKQLHIVHMPCMYTVVTHHPFFIQSFQRLIIVVVFGVTPIALVASYEVLPIPPAYLSQQIYVYYSLLLVYCEVD</sequence>
<keyword evidence="1" id="KW-1133">Transmembrane helix</keyword>
<dbReference type="EMBL" id="JAOTPV010000007">
    <property type="protein sequence ID" value="KAJ4480231.1"/>
    <property type="molecule type" value="Genomic_DNA"/>
</dbReference>
<feature type="transmembrane region" description="Helical" evidence="1">
    <location>
        <begin position="84"/>
        <end position="104"/>
    </location>
</feature>
<comment type="caution">
    <text evidence="2">The sequence shown here is derived from an EMBL/GenBank/DDBJ whole genome shotgun (WGS) entry which is preliminary data.</text>
</comment>
<accession>A0A9W9AEN9</accession>
<evidence type="ECO:0000313" key="2">
    <source>
        <dbReference type="EMBL" id="KAJ4480231.1"/>
    </source>
</evidence>
<protein>
    <submittedName>
        <fullName evidence="2">Uncharacterized protein</fullName>
    </submittedName>
</protein>
<evidence type="ECO:0000256" key="1">
    <source>
        <dbReference type="SAM" id="Phobius"/>
    </source>
</evidence>
<keyword evidence="1" id="KW-0812">Transmembrane</keyword>
<keyword evidence="1" id="KW-0472">Membrane</keyword>
<name>A0A9W9AEN9_9AGAR</name>
<dbReference type="AlphaFoldDB" id="A0A9W9AEN9"/>
<evidence type="ECO:0000313" key="3">
    <source>
        <dbReference type="Proteomes" id="UP001150266"/>
    </source>
</evidence>
<organism evidence="2 3">
    <name type="scientific">Lentinula aciculospora</name>
    <dbReference type="NCBI Taxonomy" id="153920"/>
    <lineage>
        <taxon>Eukaryota</taxon>
        <taxon>Fungi</taxon>
        <taxon>Dikarya</taxon>
        <taxon>Basidiomycota</taxon>
        <taxon>Agaricomycotina</taxon>
        <taxon>Agaricomycetes</taxon>
        <taxon>Agaricomycetidae</taxon>
        <taxon>Agaricales</taxon>
        <taxon>Marasmiineae</taxon>
        <taxon>Omphalotaceae</taxon>
        <taxon>Lentinula</taxon>
    </lineage>
</organism>
<dbReference type="Proteomes" id="UP001150266">
    <property type="component" value="Unassembled WGS sequence"/>
</dbReference>
<gene>
    <name evidence="2" type="ORF">J3R30DRAFT_2598153</name>
</gene>
<reference evidence="2" key="1">
    <citation type="submission" date="2022-08" db="EMBL/GenBank/DDBJ databases">
        <title>A Global Phylogenomic Analysis of the Shiitake Genus Lentinula.</title>
        <authorList>
            <consortium name="DOE Joint Genome Institute"/>
            <person name="Sierra-Patev S."/>
            <person name="Min B."/>
            <person name="Naranjo-Ortiz M."/>
            <person name="Looney B."/>
            <person name="Konkel Z."/>
            <person name="Slot J.C."/>
            <person name="Sakamoto Y."/>
            <person name="Steenwyk J.L."/>
            <person name="Rokas A."/>
            <person name="Carro J."/>
            <person name="Camarero S."/>
            <person name="Ferreira P."/>
            <person name="Molpeceres G."/>
            <person name="Ruiz-Duenas F.J."/>
            <person name="Serrano A."/>
            <person name="Henrissat B."/>
            <person name="Drula E."/>
            <person name="Hughes K.W."/>
            <person name="Mata J.L."/>
            <person name="Ishikawa N.K."/>
            <person name="Vargas-Isla R."/>
            <person name="Ushijima S."/>
            <person name="Smith C.A."/>
            <person name="Ahrendt S."/>
            <person name="Andreopoulos W."/>
            <person name="He G."/>
            <person name="Labutti K."/>
            <person name="Lipzen A."/>
            <person name="Ng V."/>
            <person name="Riley R."/>
            <person name="Sandor L."/>
            <person name="Barry K."/>
            <person name="Martinez A.T."/>
            <person name="Xiao Y."/>
            <person name="Gibbons J.G."/>
            <person name="Terashima K."/>
            <person name="Grigoriev I.V."/>
            <person name="Hibbett D.S."/>
        </authorList>
    </citation>
    <scope>NUCLEOTIDE SEQUENCE</scope>
    <source>
        <strain evidence="2">JLM2183</strain>
    </source>
</reference>
<proteinExistence type="predicted"/>
<keyword evidence="3" id="KW-1185">Reference proteome</keyword>